<keyword evidence="2" id="KW-1185">Reference proteome</keyword>
<name>A0ABN7XKN3_GIGMA</name>
<accession>A0ABN7XKN3</accession>
<protein>
    <submittedName>
        <fullName evidence="1">37978_t:CDS:1</fullName>
    </submittedName>
</protein>
<proteinExistence type="predicted"/>
<dbReference type="EMBL" id="CAJVQB010150691">
    <property type="protein sequence ID" value="CAG8855567.1"/>
    <property type="molecule type" value="Genomic_DNA"/>
</dbReference>
<sequence>PEHETKCSFERRSWHHCPPYGNWPSDFEEARNIFDIPDELNDKNIIVEENIIIQNQINEEPIILPSNTTVLLNEDPKQGITYIRVYFKKVDIALTYTYKKSSLVYFLIVEAKLPNVPFHGVYDKLLRSINDAINSFLIYIAKNAKNIT</sequence>
<feature type="non-terminal residue" evidence="1">
    <location>
        <position position="148"/>
    </location>
</feature>
<feature type="non-terminal residue" evidence="1">
    <location>
        <position position="1"/>
    </location>
</feature>
<reference evidence="1 2" key="1">
    <citation type="submission" date="2021-06" db="EMBL/GenBank/DDBJ databases">
        <authorList>
            <person name="Kallberg Y."/>
            <person name="Tangrot J."/>
            <person name="Rosling A."/>
        </authorList>
    </citation>
    <scope>NUCLEOTIDE SEQUENCE [LARGE SCALE GENOMIC DNA]</scope>
    <source>
        <strain evidence="1 2">120-4 pot B 10/14</strain>
    </source>
</reference>
<dbReference type="Proteomes" id="UP000789901">
    <property type="component" value="Unassembled WGS sequence"/>
</dbReference>
<evidence type="ECO:0000313" key="2">
    <source>
        <dbReference type="Proteomes" id="UP000789901"/>
    </source>
</evidence>
<gene>
    <name evidence="1" type="ORF">GMARGA_LOCUS44388</name>
</gene>
<evidence type="ECO:0000313" key="1">
    <source>
        <dbReference type="EMBL" id="CAG8855567.1"/>
    </source>
</evidence>
<organism evidence="1 2">
    <name type="scientific">Gigaspora margarita</name>
    <dbReference type="NCBI Taxonomy" id="4874"/>
    <lineage>
        <taxon>Eukaryota</taxon>
        <taxon>Fungi</taxon>
        <taxon>Fungi incertae sedis</taxon>
        <taxon>Mucoromycota</taxon>
        <taxon>Glomeromycotina</taxon>
        <taxon>Glomeromycetes</taxon>
        <taxon>Diversisporales</taxon>
        <taxon>Gigasporaceae</taxon>
        <taxon>Gigaspora</taxon>
    </lineage>
</organism>
<comment type="caution">
    <text evidence="1">The sequence shown here is derived from an EMBL/GenBank/DDBJ whole genome shotgun (WGS) entry which is preliminary data.</text>
</comment>